<feature type="transmembrane region" description="Helical" evidence="5">
    <location>
        <begin position="248"/>
        <end position="267"/>
    </location>
</feature>
<reference evidence="6" key="1">
    <citation type="submission" date="2021-01" db="EMBL/GenBank/DDBJ databases">
        <authorList>
            <person name="Corre E."/>
            <person name="Pelletier E."/>
            <person name="Niang G."/>
            <person name="Scheremetjew M."/>
            <person name="Finn R."/>
            <person name="Kale V."/>
            <person name="Holt S."/>
            <person name="Cochrane G."/>
            <person name="Meng A."/>
            <person name="Brown T."/>
            <person name="Cohen L."/>
        </authorList>
    </citation>
    <scope>NUCLEOTIDE SEQUENCE</scope>
    <source>
        <strain evidence="6">GSO104</strain>
    </source>
</reference>
<feature type="transmembrane region" description="Helical" evidence="5">
    <location>
        <begin position="125"/>
        <end position="147"/>
    </location>
</feature>
<evidence type="ECO:0008006" key="7">
    <source>
        <dbReference type="Google" id="ProtNLM"/>
    </source>
</evidence>
<dbReference type="EMBL" id="HBNS01059374">
    <property type="protein sequence ID" value="CAE4665370.1"/>
    <property type="molecule type" value="Transcribed_RNA"/>
</dbReference>
<dbReference type="AlphaFoldDB" id="A0A7S4T4Q0"/>
<keyword evidence="3 5" id="KW-1133">Transmembrane helix</keyword>
<comment type="subcellular location">
    <subcellularLocation>
        <location evidence="1">Membrane</location>
        <topology evidence="1">Multi-pass membrane protein</topology>
    </subcellularLocation>
</comment>
<sequence>MNKQQAQAFTLLPRISGGLSLFGSLWVGYEIASSKKKRSHVGQRLLLGMAITDAITSLTYILGTAPHPVEYGGSGNQATCNAQGFFGQFVPSTAIYNACLALYYLGTIKYGFRDSSQQIQRLEKFCHYFATAFAIVTGAVCIALDLFRPAFVHCWIYEAPIGCSKDPTVECDNDPHLALAFGWAFYYVPVWICGFGIATGAMFLVYLHVRNQEKRTLKYAASAMPLPSDAGDHKPRLVITNRVATQGLWYLAAFYITWFFATVSTILENLGLYQYWVLVILAFTLPLQGFLNWIIYIRPRFISYRAKHAEWSLFYLVYRAFSAPFRSEADDVDATTRQAIDSNKTTKSGMKSNMSGGNLAAMDKSGMKSNISGGNLAAMDKSRVKSSTSGTNLVAMAIDEKPANEEYVGENQDVGLDHWIP</sequence>
<evidence type="ECO:0000256" key="2">
    <source>
        <dbReference type="ARBA" id="ARBA00022692"/>
    </source>
</evidence>
<feature type="transmembrane region" description="Helical" evidence="5">
    <location>
        <begin position="85"/>
        <end position="105"/>
    </location>
</feature>
<keyword evidence="2 5" id="KW-0812">Transmembrane</keyword>
<feature type="transmembrane region" description="Helical" evidence="5">
    <location>
        <begin position="184"/>
        <end position="209"/>
    </location>
</feature>
<feature type="transmembrane region" description="Helical" evidence="5">
    <location>
        <begin position="12"/>
        <end position="32"/>
    </location>
</feature>
<evidence type="ECO:0000256" key="1">
    <source>
        <dbReference type="ARBA" id="ARBA00004141"/>
    </source>
</evidence>
<evidence type="ECO:0000313" key="6">
    <source>
        <dbReference type="EMBL" id="CAE4665370.1"/>
    </source>
</evidence>
<feature type="transmembrane region" description="Helical" evidence="5">
    <location>
        <begin position="44"/>
        <end position="65"/>
    </location>
</feature>
<dbReference type="GO" id="GO:0004930">
    <property type="term" value="F:G protein-coupled receptor activity"/>
    <property type="evidence" value="ECO:0007669"/>
    <property type="project" value="TreeGrafter"/>
</dbReference>
<accession>A0A7S4T4Q0</accession>
<dbReference type="PANTHER" id="PTHR23112">
    <property type="entry name" value="G PROTEIN-COUPLED RECEPTOR 157-RELATED"/>
    <property type="match status" value="1"/>
</dbReference>
<dbReference type="PANTHER" id="PTHR23112:SF0">
    <property type="entry name" value="TRANSMEMBRANE PROTEIN 116"/>
    <property type="match status" value="1"/>
</dbReference>
<dbReference type="GO" id="GO:0007189">
    <property type="term" value="P:adenylate cyclase-activating G protein-coupled receptor signaling pathway"/>
    <property type="evidence" value="ECO:0007669"/>
    <property type="project" value="TreeGrafter"/>
</dbReference>
<proteinExistence type="predicted"/>
<dbReference type="Gene3D" id="1.20.1070.10">
    <property type="entry name" value="Rhodopsin 7-helix transmembrane proteins"/>
    <property type="match status" value="1"/>
</dbReference>
<organism evidence="6">
    <name type="scientific">Ditylum brightwellii</name>
    <dbReference type="NCBI Taxonomy" id="49249"/>
    <lineage>
        <taxon>Eukaryota</taxon>
        <taxon>Sar</taxon>
        <taxon>Stramenopiles</taxon>
        <taxon>Ochrophyta</taxon>
        <taxon>Bacillariophyta</taxon>
        <taxon>Mediophyceae</taxon>
        <taxon>Lithodesmiophycidae</taxon>
        <taxon>Lithodesmiales</taxon>
        <taxon>Lithodesmiaceae</taxon>
        <taxon>Ditylum</taxon>
    </lineage>
</organism>
<feature type="transmembrane region" description="Helical" evidence="5">
    <location>
        <begin position="273"/>
        <end position="297"/>
    </location>
</feature>
<evidence type="ECO:0000256" key="3">
    <source>
        <dbReference type="ARBA" id="ARBA00022989"/>
    </source>
</evidence>
<gene>
    <name evidence="6" type="ORF">DBRI00130_LOCUS42694</name>
</gene>
<evidence type="ECO:0000256" key="5">
    <source>
        <dbReference type="SAM" id="Phobius"/>
    </source>
</evidence>
<evidence type="ECO:0000256" key="4">
    <source>
        <dbReference type="ARBA" id="ARBA00023136"/>
    </source>
</evidence>
<dbReference type="SUPFAM" id="SSF81321">
    <property type="entry name" value="Family A G protein-coupled receptor-like"/>
    <property type="match status" value="1"/>
</dbReference>
<name>A0A7S4T4Q0_9STRA</name>
<dbReference type="GO" id="GO:0005886">
    <property type="term" value="C:plasma membrane"/>
    <property type="evidence" value="ECO:0007669"/>
    <property type="project" value="TreeGrafter"/>
</dbReference>
<protein>
    <recommendedName>
        <fullName evidence="7">G-protein coupled receptors family 1 profile domain-containing protein</fullName>
    </recommendedName>
</protein>
<keyword evidence="4 5" id="KW-0472">Membrane</keyword>